<dbReference type="Proteomes" id="UP000616151">
    <property type="component" value="Unassembled WGS sequence"/>
</dbReference>
<organism evidence="1 2">
    <name type="scientific">Taklimakanibacter albus</name>
    <dbReference type="NCBI Taxonomy" id="2800327"/>
    <lineage>
        <taxon>Bacteria</taxon>
        <taxon>Pseudomonadati</taxon>
        <taxon>Pseudomonadota</taxon>
        <taxon>Alphaproteobacteria</taxon>
        <taxon>Hyphomicrobiales</taxon>
        <taxon>Aestuariivirgaceae</taxon>
        <taxon>Taklimakanibacter</taxon>
    </lineage>
</organism>
<keyword evidence="1" id="KW-0378">Hydrolase</keyword>
<evidence type="ECO:0000313" key="1">
    <source>
        <dbReference type="EMBL" id="MBK1869747.1"/>
    </source>
</evidence>
<keyword evidence="2" id="KW-1185">Reference proteome</keyword>
<evidence type="ECO:0000313" key="2">
    <source>
        <dbReference type="Proteomes" id="UP000616151"/>
    </source>
</evidence>
<comment type="caution">
    <text evidence="1">The sequence shown here is derived from an EMBL/GenBank/DDBJ whole genome shotgun (WGS) entry which is preliminary data.</text>
</comment>
<reference evidence="1" key="1">
    <citation type="submission" date="2021-01" db="EMBL/GenBank/DDBJ databases">
        <authorList>
            <person name="Sun Q."/>
        </authorList>
    </citation>
    <scope>NUCLEOTIDE SEQUENCE</scope>
    <source>
        <strain evidence="1">YIM B02566</strain>
    </source>
</reference>
<gene>
    <name evidence="1" type="ORF">JHL16_25520</name>
</gene>
<dbReference type="EMBL" id="JAENHL010000008">
    <property type="protein sequence ID" value="MBK1869747.1"/>
    <property type="molecule type" value="Genomic_DNA"/>
</dbReference>
<accession>A0ACC5RAW6</accession>
<keyword evidence="1" id="KW-0031">Aminopeptidase</keyword>
<proteinExistence type="predicted"/>
<sequence length="411" mass="45958">MGINRDIALHQITPPLELGFSLGEYRDRLVRIRQRMAKDKIDLLYLTAPESLCYVSGYQAEWYQAQSPKAWPPTSGIAVHVDHDDFIMFDTLSEQVMIRYVTVARDTRIFPMHQRRDGTPFIIEELRAAGWLTGSVGLEFHSYRPNPAVSRRFVQAFENAGLKVMDGSDILREVRWLKSPQEMACIAQAAHFADVGHKAARAAIRPGVTELEVYGEIIRAMAAAGSENPGITQPVASGPKANCNHPLASRKKIMPGEQVNVDLSGVYHRYHANIGRTYYVGEPPREVLQAFDKSAKSMAICRDLLRPNLPIMELTRTLKAYYEECGLWGEQSWIGGYEMGIAFPPDWVGNFVYEYEVETDAVFSPGTAVNFESIFFLPRMSGLSCIIDTLAFHTDGAAMLSAIPHDLAVIV</sequence>
<protein>
    <submittedName>
        <fullName evidence="1">Aminopeptidase P family protein</fullName>
    </submittedName>
</protein>
<keyword evidence="1" id="KW-0645">Protease</keyword>
<name>A0ACC5RAW6_9HYPH</name>